<dbReference type="InterPro" id="IPR019398">
    <property type="entry name" value="Pre-rRNA_process_TSR2"/>
</dbReference>
<dbReference type="AlphaFoldDB" id="A0A0D6R2P4"/>
<proteinExistence type="inferred from homology"/>
<dbReference type="EMBL" id="GCKF01028249">
    <property type="protein sequence ID" value="JAG98107.1"/>
    <property type="molecule type" value="Transcribed_RNA"/>
</dbReference>
<organism evidence="4">
    <name type="scientific">Araucaria cunninghamii</name>
    <name type="common">Hoop pine</name>
    <name type="synonym">Moreton Bay pine</name>
    <dbReference type="NCBI Taxonomy" id="56994"/>
    <lineage>
        <taxon>Eukaryota</taxon>
        <taxon>Viridiplantae</taxon>
        <taxon>Streptophyta</taxon>
        <taxon>Embryophyta</taxon>
        <taxon>Tracheophyta</taxon>
        <taxon>Spermatophyta</taxon>
        <taxon>Pinopsida</taxon>
        <taxon>Pinidae</taxon>
        <taxon>Conifers II</taxon>
        <taxon>Araucariales</taxon>
        <taxon>Araucariaceae</taxon>
        <taxon>Araucaria</taxon>
    </lineage>
</organism>
<evidence type="ECO:0000256" key="3">
    <source>
        <dbReference type="SAM" id="MobiDB-lite"/>
    </source>
</evidence>
<accession>A0A0D6R2P4</accession>
<dbReference type="Pfam" id="PF10273">
    <property type="entry name" value="WGG"/>
    <property type="match status" value="1"/>
</dbReference>
<dbReference type="GO" id="GO:0006364">
    <property type="term" value="P:rRNA processing"/>
    <property type="evidence" value="ECO:0007669"/>
    <property type="project" value="UniProtKB-KW"/>
</dbReference>
<keyword evidence="2" id="KW-0698">rRNA processing</keyword>
<evidence type="ECO:0000313" key="4">
    <source>
        <dbReference type="EMBL" id="JAG98107.1"/>
    </source>
</evidence>
<reference evidence="4" key="1">
    <citation type="submission" date="2015-03" db="EMBL/GenBank/DDBJ databases">
        <title>A transcriptome of Araucaria cunninghamii, an australian fine timber species.</title>
        <authorList>
            <person name="Jing Yi C.J.Y."/>
            <person name="Yin San L.Y.S."/>
            <person name="Abdul Karim S.S."/>
            <person name="Wan Azmi N.N."/>
            <person name="Hercus R.R."/>
            <person name="Croft L.L."/>
        </authorList>
    </citation>
    <scope>NUCLEOTIDE SEQUENCE</scope>
    <source>
        <strain evidence="4">MI0301</strain>
        <tissue evidence="4">Leaf</tissue>
    </source>
</reference>
<name>A0A0D6R2P4_ARACU</name>
<dbReference type="PANTHER" id="PTHR21250">
    <property type="entry name" value="PRE-RRNA-PROCESSING PROTEIN TSR2 HOMOLOG"/>
    <property type="match status" value="1"/>
</dbReference>
<feature type="region of interest" description="Disordered" evidence="3">
    <location>
        <begin position="1"/>
        <end position="25"/>
    </location>
</feature>
<sequence length="209" mass="23268">MEVDPNNDRAGNGGPPQPQTLSAEGLSKFEEGVGLLFSRWTALQMAVQNEWGGRSSAQKAQQLQADIVAWLAHSNVARYIDELEEMLDENMLLSFNTETEDGSLEEVAEQLMLLHEECLQGNYDTVYNLQMSQSTVQSVSQSQQILLQNSEDESSGEEDGPELEMEIDSESKQEATDKVESSTAKLTKEDIEDGWSVVPSRRKKAQHKS</sequence>
<evidence type="ECO:0000256" key="1">
    <source>
        <dbReference type="ARBA" id="ARBA00006524"/>
    </source>
</evidence>
<protein>
    <recommendedName>
        <fullName evidence="5">Pre-rRNA-processing protein TSR2 homolog</fullName>
    </recommendedName>
</protein>
<evidence type="ECO:0008006" key="5">
    <source>
        <dbReference type="Google" id="ProtNLM"/>
    </source>
</evidence>
<feature type="region of interest" description="Disordered" evidence="3">
    <location>
        <begin position="144"/>
        <end position="192"/>
    </location>
</feature>
<evidence type="ECO:0000256" key="2">
    <source>
        <dbReference type="ARBA" id="ARBA00022552"/>
    </source>
</evidence>
<comment type="similarity">
    <text evidence="1">Belongs to the TSR2 family.</text>
</comment>
<feature type="compositionally biased region" description="Basic and acidic residues" evidence="3">
    <location>
        <begin position="169"/>
        <end position="180"/>
    </location>
</feature>
<feature type="compositionally biased region" description="Acidic residues" evidence="3">
    <location>
        <begin position="150"/>
        <end position="168"/>
    </location>
</feature>